<dbReference type="AlphaFoldDB" id="C0ECQ8"/>
<protein>
    <recommendedName>
        <fullName evidence="5">DUF2520 domain-containing protein</fullName>
    </recommendedName>
</protein>
<comment type="caution">
    <text evidence="3">The sequence shown here is derived from an EMBL/GenBank/DDBJ whole genome shotgun (WGS) entry which is preliminary data.</text>
</comment>
<dbReference type="InterPro" id="IPR037108">
    <property type="entry name" value="TM1727-like_C_sf"/>
</dbReference>
<dbReference type="PANTHER" id="PTHR40459">
    <property type="entry name" value="CONSERVED HYPOTHETICAL ALANINE AND LEUCINE RICH PROTEIN"/>
    <property type="match status" value="1"/>
</dbReference>
<dbReference type="SUPFAM" id="SSF48179">
    <property type="entry name" value="6-phosphogluconate dehydrogenase C-terminal domain-like"/>
    <property type="match status" value="1"/>
</dbReference>
<feature type="domain" description="DUF2520" evidence="2">
    <location>
        <begin position="201"/>
        <end position="324"/>
    </location>
</feature>
<evidence type="ECO:0008006" key="5">
    <source>
        <dbReference type="Google" id="ProtNLM"/>
    </source>
</evidence>
<gene>
    <name evidence="3" type="ORF">CLOSTMETH_01629</name>
</gene>
<dbReference type="Gene3D" id="1.10.1040.20">
    <property type="entry name" value="ProC-like, C-terminal domain"/>
    <property type="match status" value="1"/>
</dbReference>
<evidence type="ECO:0000313" key="3">
    <source>
        <dbReference type="EMBL" id="EEG30702.1"/>
    </source>
</evidence>
<dbReference type="InterPro" id="IPR018931">
    <property type="entry name" value="DUF2520"/>
</dbReference>
<dbReference type="Pfam" id="PF10727">
    <property type="entry name" value="Rossmann-like"/>
    <property type="match status" value="1"/>
</dbReference>
<feature type="domain" description="Putative oxidoreductase/dehydrogenase Rossmann-like" evidence="1">
    <location>
        <begin position="67"/>
        <end position="183"/>
    </location>
</feature>
<dbReference type="PANTHER" id="PTHR40459:SF1">
    <property type="entry name" value="CONSERVED HYPOTHETICAL ALANINE AND LEUCINE RICH PROTEIN"/>
    <property type="match status" value="1"/>
</dbReference>
<evidence type="ECO:0000259" key="2">
    <source>
        <dbReference type="Pfam" id="PF10728"/>
    </source>
</evidence>
<dbReference type="InterPro" id="IPR008927">
    <property type="entry name" value="6-PGluconate_DH-like_C_sf"/>
</dbReference>
<accession>C0ECQ8</accession>
<proteinExistence type="predicted"/>
<dbReference type="eggNOG" id="COG5495">
    <property type="taxonomic scope" value="Bacteria"/>
</dbReference>
<dbReference type="STRING" id="537013.CLOSTMETH_01629"/>
<name>C0ECQ8_9FIRM</name>
<keyword evidence="4" id="KW-1185">Reference proteome</keyword>
<dbReference type="Pfam" id="PF10728">
    <property type="entry name" value="DUF2520"/>
    <property type="match status" value="1"/>
</dbReference>
<dbReference type="InterPro" id="IPR019665">
    <property type="entry name" value="OxRdtase/DH_put_Rossmann_dom"/>
</dbReference>
<evidence type="ECO:0000259" key="1">
    <source>
        <dbReference type="Pfam" id="PF10727"/>
    </source>
</evidence>
<dbReference type="Proteomes" id="UP000003340">
    <property type="component" value="Unassembled WGS sequence"/>
</dbReference>
<evidence type="ECO:0000313" key="4">
    <source>
        <dbReference type="Proteomes" id="UP000003340"/>
    </source>
</evidence>
<dbReference type="SUPFAM" id="SSF51735">
    <property type="entry name" value="NAD(P)-binding Rossmann-fold domains"/>
    <property type="match status" value="1"/>
</dbReference>
<sequence>MPDLYKNIAFLRDKKGVEFFFGLCYSKITSGILTKLHRMSFFILITACIRHGTGRSHGFTLKFFGGDRMKLGILGAGKAGFALGKYFGERGIPLAGYFSRSPHSAAEAAAFTGSKQYLTLEEVVKASDTLLITTPDGEISHIWDRIKQLSIQNKILCHCSGSLSSAVFSGIEALGAFPCSMHPLLAISDKLRAHEQLAHSFFTLEGDPRAVAPLKELLIRCGNPVRVIRAQDKPSYHAAACIASNLVVALAQTAAELLSGCGFSEAEAIEALAPLLTQNVKNICSHGVAGALTGPVERGDSQTIASHLACLEGDDRELYRLLSTKLLPIARTKHPGRKDTALQKLLEGTGNEKHSCDICTGKAGTE</sequence>
<reference evidence="3 4" key="1">
    <citation type="submission" date="2009-01" db="EMBL/GenBank/DDBJ databases">
        <authorList>
            <person name="Fulton L."/>
            <person name="Clifton S."/>
            <person name="Fulton B."/>
            <person name="Xu J."/>
            <person name="Minx P."/>
            <person name="Pepin K.H."/>
            <person name="Johnson M."/>
            <person name="Bhonagiri V."/>
            <person name="Nash W.E."/>
            <person name="Mardis E.R."/>
            <person name="Wilson R.K."/>
        </authorList>
    </citation>
    <scope>NUCLEOTIDE SEQUENCE [LARGE SCALE GENOMIC DNA]</scope>
    <source>
        <strain evidence="3 4">DSM 5476</strain>
    </source>
</reference>
<reference evidence="3 4" key="2">
    <citation type="submission" date="2009-02" db="EMBL/GenBank/DDBJ databases">
        <title>Draft genome sequence of Clostridium methylpentosum (DSM 5476).</title>
        <authorList>
            <person name="Sudarsanam P."/>
            <person name="Ley R."/>
            <person name="Guruge J."/>
            <person name="Turnbaugh P.J."/>
            <person name="Mahowald M."/>
            <person name="Liep D."/>
            <person name="Gordon J."/>
        </authorList>
    </citation>
    <scope>NUCLEOTIDE SEQUENCE [LARGE SCALE GENOMIC DNA]</scope>
    <source>
        <strain evidence="3 4">DSM 5476</strain>
    </source>
</reference>
<dbReference type="EMBL" id="ACEC01000057">
    <property type="protein sequence ID" value="EEG30702.1"/>
    <property type="molecule type" value="Genomic_DNA"/>
</dbReference>
<dbReference type="HOGENOM" id="CLU_055635_1_0_9"/>
<organism evidence="3 4">
    <name type="scientific">[Clostridium] methylpentosum DSM 5476</name>
    <dbReference type="NCBI Taxonomy" id="537013"/>
    <lineage>
        <taxon>Bacteria</taxon>
        <taxon>Bacillati</taxon>
        <taxon>Bacillota</taxon>
        <taxon>Clostridia</taxon>
        <taxon>Eubacteriales</taxon>
        <taxon>Oscillospiraceae</taxon>
        <taxon>Oscillospiraceae incertae sedis</taxon>
    </lineage>
</organism>
<dbReference type="Gene3D" id="3.40.50.720">
    <property type="entry name" value="NAD(P)-binding Rossmann-like Domain"/>
    <property type="match status" value="1"/>
</dbReference>
<dbReference type="InterPro" id="IPR036291">
    <property type="entry name" value="NAD(P)-bd_dom_sf"/>
</dbReference>